<sequence length="679" mass="79781">MKSSVKYIAVIDTNDTIHHVEFKEGVNVITGKSSTGKSAMIEIFDYCFGSSEYNIPEGIITQKALLYFTVMKVKDSFLILARSTDKKKAKYFEETNIEFVNNIDNFNAEYFNSKEFSDLSTYKKDLGKYFGIDIVDTDIDLEDRKRRNNNAKKEAPSVRHFTSFMLQHQNLIANKHALFYRFDEKEKRDQTIEQFKIFMGFVDGSYFPKMQTLAEKRRELKTKDFNLDKLKDYNETKVIQIDNLLDDYEITTNKKLVDERGIDIVLKPKEFLFKLENKKVETSEGNNENVSLRNSLQKEYNSKIAEIRKTQNVLSNIDVSIVYVDEYKKQSNNISKIQDSNVNDTICYFCGEEHNQMKVEQQKLVEAVNWFNNEMEKSSYTIETFVSNKKQIELNIQALKKESFEIKLKLEQFNKIINELNNNKSEEEQARKIIYKIESILESLQDSNILFLEQEIEEIKDNIKLIEDDIKDNYNVDKKENLAIRQINQQMNLFGKELDFEPFYKKDLNLKFDLKTFDLYHLSKEDKIEKKIYLRAMGSGANWLYSHVSLFTSLLYYFCSLKDKCLIPPILFIDQPSQVYFPSQIDNEEKFDPEKLKTKISNEKDNNAKIVKSANEDVTSVTNLYNQLVIFCEDTLKETGIKPQIIITDHADHLNLNTKGITFESLVRERWRNRGFIQE</sequence>
<evidence type="ECO:0000313" key="3">
    <source>
        <dbReference type="Proteomes" id="UP000236737"/>
    </source>
</evidence>
<dbReference type="RefSeq" id="WP_103999598.1">
    <property type="nucleotide sequence ID" value="NZ_FNVP01000005.1"/>
</dbReference>
<dbReference type="EMBL" id="FNVP01000005">
    <property type="protein sequence ID" value="SEG02141.1"/>
    <property type="molecule type" value="Genomic_DNA"/>
</dbReference>
<dbReference type="Proteomes" id="UP000236737">
    <property type="component" value="Unassembled WGS sequence"/>
</dbReference>
<accession>A0A1H5WRX3</accession>
<dbReference type="InterPro" id="IPR022205">
    <property type="entry name" value="DUF3732"/>
</dbReference>
<evidence type="ECO:0000256" key="1">
    <source>
        <dbReference type="SAM" id="Coils"/>
    </source>
</evidence>
<reference evidence="3" key="1">
    <citation type="submission" date="2016-10" db="EMBL/GenBank/DDBJ databases">
        <authorList>
            <person name="Varghese N."/>
            <person name="Submissions S."/>
        </authorList>
    </citation>
    <scope>NUCLEOTIDE SEQUENCE [LARGE SCALE GENOMIC DNA]</scope>
    <source>
        <strain evidence="3">CGMCC 1.9230</strain>
    </source>
</reference>
<feature type="coiled-coil region" evidence="1">
    <location>
        <begin position="382"/>
        <end position="469"/>
    </location>
</feature>
<proteinExistence type="predicted"/>
<name>A0A1H5WRX3_9FLAO</name>
<organism evidence="2 3">
    <name type="scientific">Flavobacterium urumqiense</name>
    <dbReference type="NCBI Taxonomy" id="935224"/>
    <lineage>
        <taxon>Bacteria</taxon>
        <taxon>Pseudomonadati</taxon>
        <taxon>Bacteroidota</taxon>
        <taxon>Flavobacteriia</taxon>
        <taxon>Flavobacteriales</taxon>
        <taxon>Flavobacteriaceae</taxon>
        <taxon>Flavobacterium</taxon>
    </lineage>
</organism>
<dbReference type="OrthoDB" id="103556at2"/>
<dbReference type="AlphaFoldDB" id="A0A1H5WRX3"/>
<evidence type="ECO:0008006" key="4">
    <source>
        <dbReference type="Google" id="ProtNLM"/>
    </source>
</evidence>
<keyword evidence="1" id="KW-0175">Coiled coil</keyword>
<protein>
    <recommendedName>
        <fullName evidence="4">AAA domain-containing protein</fullName>
    </recommendedName>
</protein>
<gene>
    <name evidence="2" type="ORF">SAMN04488130_10524</name>
</gene>
<evidence type="ECO:0000313" key="2">
    <source>
        <dbReference type="EMBL" id="SEG02141.1"/>
    </source>
</evidence>
<keyword evidence="3" id="KW-1185">Reference proteome</keyword>
<dbReference type="Pfam" id="PF12532">
    <property type="entry name" value="DUF3732"/>
    <property type="match status" value="1"/>
</dbReference>